<dbReference type="HOGENOM" id="CLU_2941201_0_0_1"/>
<gene>
    <name evidence="2" type="ORF">HCDG_00072</name>
</gene>
<dbReference type="AlphaFoldDB" id="C6H3R1"/>
<sequence length="60" mass="6543">MNLSDTNNYNLDFTALDNPDILENFDFDSFLNTDDPNGFAFDPTMSYPTDGVEAGAGDGL</sequence>
<dbReference type="STRING" id="544712.C6H3R1"/>
<organism evidence="2 3">
    <name type="scientific">Ajellomyces capsulatus (strain H143)</name>
    <name type="common">Darling's disease fungus</name>
    <name type="synonym">Histoplasma capsulatum</name>
    <dbReference type="NCBI Taxonomy" id="544712"/>
    <lineage>
        <taxon>Eukaryota</taxon>
        <taxon>Fungi</taxon>
        <taxon>Dikarya</taxon>
        <taxon>Ascomycota</taxon>
        <taxon>Pezizomycotina</taxon>
        <taxon>Eurotiomycetes</taxon>
        <taxon>Eurotiomycetidae</taxon>
        <taxon>Onygenales</taxon>
        <taxon>Ajellomycetaceae</taxon>
        <taxon>Histoplasma</taxon>
    </lineage>
</organism>
<dbReference type="EMBL" id="GG692419">
    <property type="protein sequence ID" value="EER44493.1"/>
    <property type="molecule type" value="Genomic_DNA"/>
</dbReference>
<dbReference type="VEuPathDB" id="FungiDB:HCDG_00072"/>
<proteinExistence type="predicted"/>
<evidence type="ECO:0000313" key="3">
    <source>
        <dbReference type="Proteomes" id="UP000002624"/>
    </source>
</evidence>
<name>C6H3R1_AJECH</name>
<feature type="region of interest" description="Disordered" evidence="1">
    <location>
        <begin position="41"/>
        <end position="60"/>
    </location>
</feature>
<reference evidence="3" key="1">
    <citation type="submission" date="2009-05" db="EMBL/GenBank/DDBJ databases">
        <title>The genome sequence of Ajellomyces capsulatus strain H143.</title>
        <authorList>
            <person name="Champion M."/>
            <person name="Cuomo C.A."/>
            <person name="Ma L.-J."/>
            <person name="Henn M.R."/>
            <person name="Sil A."/>
            <person name="Goldman B."/>
            <person name="Young S.K."/>
            <person name="Kodira C.D."/>
            <person name="Zeng Q."/>
            <person name="Koehrsen M."/>
            <person name="Alvarado L."/>
            <person name="Berlin A.M."/>
            <person name="Borenstein D."/>
            <person name="Chen Z."/>
            <person name="Engels R."/>
            <person name="Freedman E."/>
            <person name="Gellesch M."/>
            <person name="Goldberg J."/>
            <person name="Griggs A."/>
            <person name="Gujja S."/>
            <person name="Heiman D.I."/>
            <person name="Hepburn T.A."/>
            <person name="Howarth C."/>
            <person name="Jen D."/>
            <person name="Larson L."/>
            <person name="Lewis B."/>
            <person name="Mehta T."/>
            <person name="Park D."/>
            <person name="Pearson M."/>
            <person name="Roberts A."/>
            <person name="Saif S."/>
            <person name="Shea T.D."/>
            <person name="Shenoy N."/>
            <person name="Sisk P."/>
            <person name="Stolte C."/>
            <person name="Sykes S."/>
            <person name="Walk T."/>
            <person name="White J."/>
            <person name="Yandava C."/>
            <person name="Klein B."/>
            <person name="McEwen J.G."/>
            <person name="Puccia R."/>
            <person name="Goldman G.H."/>
            <person name="Felipe M.S."/>
            <person name="Nino-Vega G."/>
            <person name="San-Blas G."/>
            <person name="Taylor J.W."/>
            <person name="Mendoza L."/>
            <person name="Galagan J.E."/>
            <person name="Nusbaum C."/>
            <person name="Birren B.W."/>
        </authorList>
    </citation>
    <scope>NUCLEOTIDE SEQUENCE [LARGE SCALE GENOMIC DNA]</scope>
    <source>
        <strain evidence="3">H143</strain>
    </source>
</reference>
<protein>
    <submittedName>
        <fullName evidence="2">Uncharacterized protein</fullName>
    </submittedName>
</protein>
<evidence type="ECO:0000256" key="1">
    <source>
        <dbReference type="SAM" id="MobiDB-lite"/>
    </source>
</evidence>
<dbReference type="Proteomes" id="UP000002624">
    <property type="component" value="Unassembled WGS sequence"/>
</dbReference>
<accession>C6H3R1</accession>
<evidence type="ECO:0000313" key="2">
    <source>
        <dbReference type="EMBL" id="EER44493.1"/>
    </source>
</evidence>